<comment type="caution">
    <text evidence="2">The sequence shown here is derived from an EMBL/GenBank/DDBJ whole genome shotgun (WGS) entry which is preliminary data.</text>
</comment>
<keyword evidence="1" id="KW-0472">Membrane</keyword>
<dbReference type="EMBL" id="AZBU02000009">
    <property type="protein sequence ID" value="TKR64457.1"/>
    <property type="molecule type" value="Genomic_DNA"/>
</dbReference>
<reference evidence="2 3" key="1">
    <citation type="journal article" date="2015" name="Genome Biol.">
        <title>Comparative genomics of Steinernema reveals deeply conserved gene regulatory networks.</title>
        <authorList>
            <person name="Dillman A.R."/>
            <person name="Macchietto M."/>
            <person name="Porter C.F."/>
            <person name="Rogers A."/>
            <person name="Williams B."/>
            <person name="Antoshechkin I."/>
            <person name="Lee M.M."/>
            <person name="Goodwin Z."/>
            <person name="Lu X."/>
            <person name="Lewis E.E."/>
            <person name="Goodrich-Blair H."/>
            <person name="Stock S.P."/>
            <person name="Adams B.J."/>
            <person name="Sternberg P.W."/>
            <person name="Mortazavi A."/>
        </authorList>
    </citation>
    <scope>NUCLEOTIDE SEQUENCE [LARGE SCALE GENOMIC DNA]</scope>
    <source>
        <strain evidence="2 3">ALL</strain>
    </source>
</reference>
<organism evidence="2 3">
    <name type="scientific">Steinernema carpocapsae</name>
    <name type="common">Entomopathogenic nematode</name>
    <dbReference type="NCBI Taxonomy" id="34508"/>
    <lineage>
        <taxon>Eukaryota</taxon>
        <taxon>Metazoa</taxon>
        <taxon>Ecdysozoa</taxon>
        <taxon>Nematoda</taxon>
        <taxon>Chromadorea</taxon>
        <taxon>Rhabditida</taxon>
        <taxon>Tylenchina</taxon>
        <taxon>Panagrolaimomorpha</taxon>
        <taxon>Strongyloidoidea</taxon>
        <taxon>Steinernematidae</taxon>
        <taxon>Steinernema</taxon>
    </lineage>
</organism>
<gene>
    <name evidence="2" type="ORF">L596_024984</name>
</gene>
<keyword evidence="3" id="KW-1185">Reference proteome</keyword>
<name>A0A4U5M6G2_STECR</name>
<keyword evidence="1" id="KW-1133">Transmembrane helix</keyword>
<dbReference type="Proteomes" id="UP000298663">
    <property type="component" value="Unassembled WGS sequence"/>
</dbReference>
<protein>
    <submittedName>
        <fullName evidence="2">Uncharacterized protein</fullName>
    </submittedName>
</protein>
<evidence type="ECO:0000256" key="1">
    <source>
        <dbReference type="SAM" id="Phobius"/>
    </source>
</evidence>
<feature type="transmembrane region" description="Helical" evidence="1">
    <location>
        <begin position="41"/>
        <end position="61"/>
    </location>
</feature>
<evidence type="ECO:0000313" key="3">
    <source>
        <dbReference type="Proteomes" id="UP000298663"/>
    </source>
</evidence>
<accession>A0A4U5M6G2</accession>
<evidence type="ECO:0000313" key="2">
    <source>
        <dbReference type="EMBL" id="TKR64457.1"/>
    </source>
</evidence>
<dbReference type="AlphaFoldDB" id="A0A4U5M6G2"/>
<keyword evidence="1" id="KW-0812">Transmembrane</keyword>
<reference evidence="2 3" key="2">
    <citation type="journal article" date="2019" name="G3 (Bethesda)">
        <title>Hybrid Assembly of the Genome of the Entomopathogenic Nematode Steinernema carpocapsae Identifies the X-Chromosome.</title>
        <authorList>
            <person name="Serra L."/>
            <person name="Macchietto M."/>
            <person name="Macias-Munoz A."/>
            <person name="McGill C.J."/>
            <person name="Rodriguez I.M."/>
            <person name="Rodriguez B."/>
            <person name="Murad R."/>
            <person name="Mortazavi A."/>
        </authorList>
    </citation>
    <scope>NUCLEOTIDE SEQUENCE [LARGE SCALE GENOMIC DNA]</scope>
    <source>
        <strain evidence="2 3">ALL</strain>
    </source>
</reference>
<sequence length="69" mass="8111">MPDRGQTHWPWEASERAPRTVEVYKTGFTIYLRSPTRPVTLHLQLIPPVLFLVYSAPNVAWDRFIKGFR</sequence>
<proteinExistence type="predicted"/>